<keyword evidence="3 6" id="KW-0808">Transferase</keyword>
<sequence>MTDVAEKTLPTEASTQPVAERTLVLVKPDGVRRGLSGEILRRIETKGYTLRAVELKNATTELLAAHYAEHEGKPFYGPLVEFMMSGPVLAVVAEGDGVIPGFRSLAGATNPTDAAPGTIRGDLGRDWGTKVQQNLVHGSDSAESAAREIALWFPELG</sequence>
<proteinExistence type="inferred from homology"/>
<accession>A0ABW5VX54</accession>
<keyword evidence="11" id="KW-1185">Reference proteome</keyword>
<dbReference type="Pfam" id="PF00334">
    <property type="entry name" value="NDK"/>
    <property type="match status" value="1"/>
</dbReference>
<keyword evidence="6" id="KW-0963">Cytoplasm</keyword>
<evidence type="ECO:0000256" key="8">
    <source>
        <dbReference type="RuleBase" id="RU004011"/>
    </source>
</evidence>
<comment type="similarity">
    <text evidence="2 6 7 8">Belongs to the NDK family.</text>
</comment>
<keyword evidence="4 6" id="KW-0418">Kinase</keyword>
<feature type="binding site" evidence="6 7">
    <location>
        <position position="109"/>
    </location>
    <ligand>
        <name>ATP</name>
        <dbReference type="ChEBI" id="CHEBI:30616"/>
    </ligand>
</feature>
<dbReference type="NCBIfam" id="NF001908">
    <property type="entry name" value="PRK00668.1"/>
    <property type="match status" value="1"/>
</dbReference>
<feature type="binding site" evidence="6 7">
    <location>
        <position position="75"/>
    </location>
    <ligand>
        <name>ATP</name>
        <dbReference type="ChEBI" id="CHEBI:30616"/>
    </ligand>
</feature>
<organism evidence="10 11">
    <name type="scientific">Promicromonospora vindobonensis</name>
    <dbReference type="NCBI Taxonomy" id="195748"/>
    <lineage>
        <taxon>Bacteria</taxon>
        <taxon>Bacillati</taxon>
        <taxon>Actinomycetota</taxon>
        <taxon>Actinomycetes</taxon>
        <taxon>Micrococcales</taxon>
        <taxon>Promicromonosporaceae</taxon>
        <taxon>Promicromonospora</taxon>
    </lineage>
</organism>
<keyword evidence="6" id="KW-0067">ATP-binding</keyword>
<keyword evidence="6" id="KW-0479">Metal-binding</keyword>
<gene>
    <name evidence="6 10" type="primary">ndk</name>
    <name evidence="10" type="ORF">ACFS27_21910</name>
</gene>
<comment type="cofactor">
    <cofactor evidence="1 6">
        <name>Mg(2+)</name>
        <dbReference type="ChEBI" id="CHEBI:18420"/>
    </cofactor>
</comment>
<comment type="function">
    <text evidence="6">Major role in the synthesis of nucleoside triphosphates other than ATP. The ATP gamma phosphate is transferred to the NDP beta phosphate via a ping-pong mechanism, using a phosphorylated active-site intermediate.</text>
</comment>
<evidence type="ECO:0000313" key="11">
    <source>
        <dbReference type="Proteomes" id="UP001597479"/>
    </source>
</evidence>
<evidence type="ECO:0000256" key="7">
    <source>
        <dbReference type="PROSITE-ProRule" id="PRU00706"/>
    </source>
</evidence>
<dbReference type="RefSeq" id="WP_377187450.1">
    <property type="nucleotide sequence ID" value="NZ_JBHUOG010000002.1"/>
</dbReference>
<evidence type="ECO:0000256" key="5">
    <source>
        <dbReference type="ARBA" id="ARBA00023080"/>
    </source>
</evidence>
<dbReference type="HAMAP" id="MF_00451">
    <property type="entry name" value="NDP_kinase"/>
    <property type="match status" value="1"/>
</dbReference>
<dbReference type="InterPro" id="IPR034907">
    <property type="entry name" value="NDK-like_dom"/>
</dbReference>
<dbReference type="Gene3D" id="3.30.70.141">
    <property type="entry name" value="Nucleoside diphosphate kinase-like domain"/>
    <property type="match status" value="1"/>
</dbReference>
<dbReference type="GO" id="GO:0004550">
    <property type="term" value="F:nucleoside diphosphate kinase activity"/>
    <property type="evidence" value="ECO:0007669"/>
    <property type="project" value="UniProtKB-EC"/>
</dbReference>
<dbReference type="CDD" id="cd04413">
    <property type="entry name" value="NDPk_I"/>
    <property type="match status" value="1"/>
</dbReference>
<feature type="binding site" evidence="6 7">
    <location>
        <position position="120"/>
    </location>
    <ligand>
        <name>ATP</name>
        <dbReference type="ChEBI" id="CHEBI:30616"/>
    </ligand>
</feature>
<keyword evidence="6" id="KW-0460">Magnesium</keyword>
<dbReference type="InterPro" id="IPR036850">
    <property type="entry name" value="NDK-like_dom_sf"/>
</dbReference>
<comment type="caution">
    <text evidence="10">The sequence shown here is derived from an EMBL/GenBank/DDBJ whole genome shotgun (WGS) entry which is preliminary data.</text>
</comment>
<evidence type="ECO:0000256" key="6">
    <source>
        <dbReference type="HAMAP-Rule" id="MF_00451"/>
    </source>
</evidence>
<evidence type="ECO:0000256" key="1">
    <source>
        <dbReference type="ARBA" id="ARBA00001946"/>
    </source>
</evidence>
<keyword evidence="6" id="KW-0547">Nucleotide-binding</keyword>
<comment type="catalytic activity">
    <reaction evidence="6">
        <text>a 2'-deoxyribonucleoside 5'-diphosphate + ATP = a 2'-deoxyribonucleoside 5'-triphosphate + ADP</text>
        <dbReference type="Rhea" id="RHEA:44640"/>
        <dbReference type="ChEBI" id="CHEBI:30616"/>
        <dbReference type="ChEBI" id="CHEBI:61560"/>
        <dbReference type="ChEBI" id="CHEBI:73316"/>
        <dbReference type="ChEBI" id="CHEBI:456216"/>
        <dbReference type="EC" id="2.7.4.6"/>
    </reaction>
</comment>
<dbReference type="SUPFAM" id="SSF54919">
    <property type="entry name" value="Nucleoside diphosphate kinase, NDK"/>
    <property type="match status" value="1"/>
</dbReference>
<dbReference type="PROSITE" id="PS51374">
    <property type="entry name" value="NDPK_LIKE"/>
    <property type="match status" value="1"/>
</dbReference>
<feature type="binding site" evidence="6 7">
    <location>
        <position position="103"/>
    </location>
    <ligand>
        <name>ATP</name>
        <dbReference type="ChEBI" id="CHEBI:30616"/>
    </ligand>
</feature>
<evidence type="ECO:0000256" key="4">
    <source>
        <dbReference type="ARBA" id="ARBA00022777"/>
    </source>
</evidence>
<feature type="active site" description="Pros-phosphohistidine intermediate" evidence="6 7">
    <location>
        <position position="137"/>
    </location>
</feature>
<dbReference type="EC" id="2.7.4.6" evidence="6"/>
<comment type="subcellular location">
    <subcellularLocation>
        <location evidence="6">Cytoplasm</location>
    </subcellularLocation>
</comment>
<comment type="catalytic activity">
    <reaction evidence="6">
        <text>a ribonucleoside 5'-diphosphate + ATP = a ribonucleoside 5'-triphosphate + ADP</text>
        <dbReference type="Rhea" id="RHEA:18113"/>
        <dbReference type="ChEBI" id="CHEBI:30616"/>
        <dbReference type="ChEBI" id="CHEBI:57930"/>
        <dbReference type="ChEBI" id="CHEBI:61557"/>
        <dbReference type="ChEBI" id="CHEBI:456216"/>
        <dbReference type="EC" id="2.7.4.6"/>
    </reaction>
</comment>
<evidence type="ECO:0000313" key="10">
    <source>
        <dbReference type="EMBL" id="MFD2796233.1"/>
    </source>
</evidence>
<evidence type="ECO:0000259" key="9">
    <source>
        <dbReference type="SMART" id="SM00562"/>
    </source>
</evidence>
<reference evidence="11" key="1">
    <citation type="journal article" date="2019" name="Int. J. Syst. Evol. Microbiol.">
        <title>The Global Catalogue of Microorganisms (GCM) 10K type strain sequencing project: providing services to taxonomists for standard genome sequencing and annotation.</title>
        <authorList>
            <consortium name="The Broad Institute Genomics Platform"/>
            <consortium name="The Broad Institute Genome Sequencing Center for Infectious Disease"/>
            <person name="Wu L."/>
            <person name="Ma J."/>
        </authorList>
    </citation>
    <scope>NUCLEOTIDE SEQUENCE [LARGE SCALE GENOMIC DNA]</scope>
    <source>
        <strain evidence="11">CCM 7044</strain>
    </source>
</reference>
<keyword evidence="6" id="KW-0597">Phosphoprotein</keyword>
<feature type="binding site" evidence="6 7">
    <location>
        <position position="27"/>
    </location>
    <ligand>
        <name>ATP</name>
        <dbReference type="ChEBI" id="CHEBI:30616"/>
    </ligand>
</feature>
<dbReference type="SMART" id="SM00562">
    <property type="entry name" value="NDK"/>
    <property type="match status" value="1"/>
</dbReference>
<dbReference type="Proteomes" id="UP001597479">
    <property type="component" value="Unassembled WGS sequence"/>
</dbReference>
<dbReference type="PRINTS" id="PR01243">
    <property type="entry name" value="NUCDPKINASE"/>
</dbReference>
<dbReference type="InterPro" id="IPR001564">
    <property type="entry name" value="Nucleoside_diP_kinase"/>
</dbReference>
<feature type="binding site" evidence="6 7">
    <location>
        <position position="134"/>
    </location>
    <ligand>
        <name>ATP</name>
        <dbReference type="ChEBI" id="CHEBI:30616"/>
    </ligand>
</feature>
<dbReference type="PANTHER" id="PTHR11349">
    <property type="entry name" value="NUCLEOSIDE DIPHOSPHATE KINASE"/>
    <property type="match status" value="1"/>
</dbReference>
<name>A0ABW5VX54_9MICO</name>
<evidence type="ECO:0000256" key="2">
    <source>
        <dbReference type="ARBA" id="ARBA00008142"/>
    </source>
</evidence>
<feature type="domain" description="Nucleoside diphosphate kinase-like" evidence="9">
    <location>
        <begin position="19"/>
        <end position="157"/>
    </location>
</feature>
<dbReference type="EMBL" id="JBHUOG010000002">
    <property type="protein sequence ID" value="MFD2796233.1"/>
    <property type="molecule type" value="Genomic_DNA"/>
</dbReference>
<protein>
    <recommendedName>
        <fullName evidence="6">Nucleoside diphosphate kinase</fullName>
        <shortName evidence="6">NDK</shortName>
        <shortName evidence="6">NDP kinase</shortName>
        <ecNumber evidence="6">2.7.4.6</ecNumber>
    </recommendedName>
    <alternativeName>
        <fullName evidence="6">Nucleoside-2-P kinase</fullName>
    </alternativeName>
</protein>
<comment type="subunit">
    <text evidence="6">Homotetramer.</text>
</comment>
<evidence type="ECO:0000256" key="3">
    <source>
        <dbReference type="ARBA" id="ARBA00022679"/>
    </source>
</evidence>
<keyword evidence="5 6" id="KW-0546">Nucleotide metabolism</keyword>